<keyword evidence="3" id="KW-1185">Reference proteome</keyword>
<dbReference type="OrthoDB" id="2417251at2759"/>
<protein>
    <submittedName>
        <fullName evidence="2">Uncharacterized protein</fullName>
    </submittedName>
</protein>
<comment type="caution">
    <text evidence="2">The sequence shown here is derived from an EMBL/GenBank/DDBJ whole genome shotgun (WGS) entry which is preliminary data.</text>
</comment>
<evidence type="ECO:0000256" key="1">
    <source>
        <dbReference type="SAM" id="MobiDB-lite"/>
    </source>
</evidence>
<dbReference type="Proteomes" id="UP000827284">
    <property type="component" value="Unassembled WGS sequence"/>
</dbReference>
<dbReference type="EMBL" id="BQFW01000013">
    <property type="protein sequence ID" value="GJJ77160.1"/>
    <property type="molecule type" value="Genomic_DNA"/>
</dbReference>
<evidence type="ECO:0000313" key="2">
    <source>
        <dbReference type="EMBL" id="GJJ77160.1"/>
    </source>
</evidence>
<reference evidence="2" key="2">
    <citation type="journal article" date="2022" name="Microbiol. Resour. Announc.">
        <title>Whole-Genome Sequence of Entomortierella parvispora E1425, a Mucoromycotan Fungus Associated with Burkholderiaceae-Related Endosymbiotic Bacteria.</title>
        <authorList>
            <person name="Herlambang A."/>
            <person name="Guo Y."/>
            <person name="Takashima Y."/>
            <person name="Narisawa K."/>
            <person name="Ohta H."/>
            <person name="Nishizawa T."/>
        </authorList>
    </citation>
    <scope>NUCLEOTIDE SEQUENCE</scope>
    <source>
        <strain evidence="2">E1425</strain>
    </source>
</reference>
<accession>A0A9P3HI75</accession>
<feature type="compositionally biased region" description="Polar residues" evidence="1">
    <location>
        <begin position="57"/>
        <end position="69"/>
    </location>
</feature>
<feature type="region of interest" description="Disordered" evidence="1">
    <location>
        <begin position="1"/>
        <end position="21"/>
    </location>
</feature>
<feature type="region of interest" description="Disordered" evidence="1">
    <location>
        <begin position="53"/>
        <end position="120"/>
    </location>
</feature>
<evidence type="ECO:0000313" key="3">
    <source>
        <dbReference type="Proteomes" id="UP000827284"/>
    </source>
</evidence>
<name>A0A9P3HI75_9FUNG</name>
<feature type="compositionally biased region" description="Polar residues" evidence="1">
    <location>
        <begin position="101"/>
        <end position="116"/>
    </location>
</feature>
<organism evidence="2 3">
    <name type="scientific">Entomortierella parvispora</name>
    <dbReference type="NCBI Taxonomy" id="205924"/>
    <lineage>
        <taxon>Eukaryota</taxon>
        <taxon>Fungi</taxon>
        <taxon>Fungi incertae sedis</taxon>
        <taxon>Mucoromycota</taxon>
        <taxon>Mortierellomycotina</taxon>
        <taxon>Mortierellomycetes</taxon>
        <taxon>Mortierellales</taxon>
        <taxon>Mortierellaceae</taxon>
        <taxon>Entomortierella</taxon>
    </lineage>
</organism>
<feature type="compositionally biased region" description="Basic and acidic residues" evidence="1">
    <location>
        <begin position="71"/>
        <end position="93"/>
    </location>
</feature>
<proteinExistence type="predicted"/>
<dbReference type="AlphaFoldDB" id="A0A9P3HI75"/>
<sequence length="145" mass="16468">MSSSTQLPSRVHHHDHPLKHHHDLHCQTEPYFRASNAHMLHNSTTPVTVATVSATTEKQPTRASFQVTPELQKRGEDTIKEILGRLERQRHDSNGSIPVESPTNEADQHQQQAPSTHHSRRLTPDFLKEARSMNQHHGDANLRHG</sequence>
<feature type="compositionally biased region" description="Basic residues" evidence="1">
    <location>
        <begin position="10"/>
        <end position="21"/>
    </location>
</feature>
<gene>
    <name evidence="2" type="ORF">EMPS_09519</name>
</gene>
<reference evidence="2" key="1">
    <citation type="submission" date="2021-11" db="EMBL/GenBank/DDBJ databases">
        <authorList>
            <person name="Herlambang A."/>
            <person name="Guo Y."/>
            <person name="Takashima Y."/>
            <person name="Nishizawa T."/>
        </authorList>
    </citation>
    <scope>NUCLEOTIDE SEQUENCE</scope>
    <source>
        <strain evidence="2">E1425</strain>
    </source>
</reference>